<dbReference type="EMBL" id="JABEPQ010000001">
    <property type="protein sequence ID" value="NNM45359.1"/>
    <property type="molecule type" value="Genomic_DNA"/>
</dbReference>
<dbReference type="RefSeq" id="WP_171242392.1">
    <property type="nucleotide sequence ID" value="NZ_JABEPQ010000001.1"/>
</dbReference>
<evidence type="ECO:0000256" key="1">
    <source>
        <dbReference type="SAM" id="MobiDB-lite"/>
    </source>
</evidence>
<protein>
    <submittedName>
        <fullName evidence="2">Uncharacterized protein</fullName>
    </submittedName>
</protein>
<proteinExistence type="predicted"/>
<dbReference type="AlphaFoldDB" id="A0A849HE17"/>
<keyword evidence="3" id="KW-1185">Reference proteome</keyword>
<reference evidence="2 3" key="1">
    <citation type="submission" date="2020-04" db="EMBL/GenBank/DDBJ databases">
        <title>Knoellia sp. isolate from air conditioner.</title>
        <authorList>
            <person name="Chea S."/>
            <person name="Kim D.-U."/>
        </authorList>
    </citation>
    <scope>NUCLEOTIDE SEQUENCE [LARGE SCALE GENOMIC DNA]</scope>
    <source>
        <strain evidence="2 3">DB2414S</strain>
    </source>
</reference>
<evidence type="ECO:0000313" key="2">
    <source>
        <dbReference type="EMBL" id="NNM45359.1"/>
    </source>
</evidence>
<dbReference type="Proteomes" id="UP000588586">
    <property type="component" value="Unassembled WGS sequence"/>
</dbReference>
<sequence length="411" mass="42435">MKPFLAPQTGDGGTARDLARTLAGQGDWLTSLAGSLRGLADSSLTTWESPAGRAFAAECGGATSILERVARRYAVAAVAVGALADVLEECQAEVRWAQQVNDAAWECFLRYQEAMVGAQESGDAARVAYNRAAMVQEHERMERAAARHAAARDRYDAADRGCGRVLEQLAQDGLGDSRTYNALTGIGDFAGGVAAMAGLVPPTIPVYGQYARVAGGVASAVQFAASATVKIAYGDGSWRAIGTTTAFNATGRGGLILKEGGRLTNAARISSATTRAAKRDLRLTTAGRLRIATAAEVRKTFTKLPGNRRVPGVAGSAAGGVGRAEAPAVAGIVASRRTWVDDLHAVTRTPGTSPRMFVVGSTAKLAGDRGEDVLSLAQAAAAEGQPQATSAVDLRPAAEALRPSNGSDGPR</sequence>
<organism evidence="2 3">
    <name type="scientific">Knoellia koreensis</name>
    <dbReference type="NCBI Taxonomy" id="2730921"/>
    <lineage>
        <taxon>Bacteria</taxon>
        <taxon>Bacillati</taxon>
        <taxon>Actinomycetota</taxon>
        <taxon>Actinomycetes</taxon>
        <taxon>Micrococcales</taxon>
        <taxon>Intrasporangiaceae</taxon>
        <taxon>Knoellia</taxon>
    </lineage>
</organism>
<name>A0A849HE17_9MICO</name>
<evidence type="ECO:0000313" key="3">
    <source>
        <dbReference type="Proteomes" id="UP000588586"/>
    </source>
</evidence>
<accession>A0A849HE17</accession>
<feature type="region of interest" description="Disordered" evidence="1">
    <location>
        <begin position="384"/>
        <end position="411"/>
    </location>
</feature>
<gene>
    <name evidence="2" type="ORF">HJG52_04980</name>
</gene>
<comment type="caution">
    <text evidence="2">The sequence shown here is derived from an EMBL/GenBank/DDBJ whole genome shotgun (WGS) entry which is preliminary data.</text>
</comment>